<proteinExistence type="predicted"/>
<comment type="caution">
    <text evidence="13">The sequence shown here is derived from an EMBL/GenBank/DDBJ whole genome shotgun (WGS) entry which is preliminary data.</text>
</comment>
<dbReference type="Gene3D" id="2.30.30.140">
    <property type="match status" value="1"/>
</dbReference>
<keyword evidence="3" id="KW-0863">Zinc-finger</keyword>
<dbReference type="GO" id="GO:0003677">
    <property type="term" value="F:DNA binding"/>
    <property type="evidence" value="ECO:0007669"/>
    <property type="project" value="UniProtKB-KW"/>
</dbReference>
<feature type="region of interest" description="Disordered" evidence="9">
    <location>
        <begin position="159"/>
        <end position="185"/>
    </location>
</feature>
<keyword evidence="7" id="KW-0804">Transcription</keyword>
<evidence type="ECO:0000313" key="13">
    <source>
        <dbReference type="EMBL" id="PWA92011.1"/>
    </source>
</evidence>
<accession>A0A2U1Q1W2</accession>
<protein>
    <submittedName>
        <fullName evidence="13">Zinc finger, CW-type, DNA-binding domain protein</fullName>
    </submittedName>
</protein>
<dbReference type="CDD" id="cd05162">
    <property type="entry name" value="PWWP"/>
    <property type="match status" value="1"/>
</dbReference>
<evidence type="ECO:0000259" key="11">
    <source>
        <dbReference type="PROSITE" id="PS50982"/>
    </source>
</evidence>
<keyword evidence="5" id="KW-0805">Transcription regulation</keyword>
<dbReference type="OrthoDB" id="1908535at2759"/>
<evidence type="ECO:0000259" key="10">
    <source>
        <dbReference type="PROSITE" id="PS50812"/>
    </source>
</evidence>
<dbReference type="SUPFAM" id="SSF63748">
    <property type="entry name" value="Tudor/PWWP/MBT"/>
    <property type="match status" value="1"/>
</dbReference>
<evidence type="ECO:0000256" key="7">
    <source>
        <dbReference type="ARBA" id="ARBA00023163"/>
    </source>
</evidence>
<name>A0A2U1Q1W2_ARTAN</name>
<feature type="region of interest" description="Disordered" evidence="9">
    <location>
        <begin position="115"/>
        <end position="147"/>
    </location>
</feature>
<evidence type="ECO:0000256" key="4">
    <source>
        <dbReference type="ARBA" id="ARBA00022833"/>
    </source>
</evidence>
<dbReference type="InterPro" id="IPR044679">
    <property type="entry name" value="PWWP2-like"/>
</dbReference>
<evidence type="ECO:0000256" key="2">
    <source>
        <dbReference type="ARBA" id="ARBA00022723"/>
    </source>
</evidence>
<evidence type="ECO:0000256" key="8">
    <source>
        <dbReference type="ARBA" id="ARBA00023242"/>
    </source>
</evidence>
<sequence length="389" mass="44085">MELSCDSSVGTVVWVRRKNGSWWPGQILDGHLMSPRPGGTPVKLLGREDASVEWFNLEKSKRVKPFRCGEFDDCILRAQAGTPSPKKRQKYACKADAILHALQLEKQLLHKNCLTPVPLNSKPPSNNNNSPPASYHHNGDDDDDGIYDADQIEFIPKVFGTSETREDESMSDADESDQSLPTVSKWQLKGKRNTRSLMKDTSASESVPATVGQFLNMPSELTTVLKDSEVNATTIDELQEKPGTPLPKTIIDFAVQCHTCRKWRKLETEEHFEEFRSKHTKDRFNCNKLPGTTCEDTTNIMNYDPSQVWAMDKPNIPKTPQGFKRIVSLRKNCSKLDVQYLTPQDKKIRSGVEMACYLDKHPEFMDLSPSDFCFMAPKLTRDTVSKKLW</sequence>
<dbReference type="AlphaFoldDB" id="A0A2U1Q1W2"/>
<evidence type="ECO:0000256" key="6">
    <source>
        <dbReference type="ARBA" id="ARBA00023125"/>
    </source>
</evidence>
<reference evidence="13 14" key="1">
    <citation type="journal article" date="2018" name="Mol. Plant">
        <title>The genome of Artemisia annua provides insight into the evolution of Asteraceae family and artemisinin biosynthesis.</title>
        <authorList>
            <person name="Shen Q."/>
            <person name="Zhang L."/>
            <person name="Liao Z."/>
            <person name="Wang S."/>
            <person name="Yan T."/>
            <person name="Shi P."/>
            <person name="Liu M."/>
            <person name="Fu X."/>
            <person name="Pan Q."/>
            <person name="Wang Y."/>
            <person name="Lv Z."/>
            <person name="Lu X."/>
            <person name="Zhang F."/>
            <person name="Jiang W."/>
            <person name="Ma Y."/>
            <person name="Chen M."/>
            <person name="Hao X."/>
            <person name="Li L."/>
            <person name="Tang Y."/>
            <person name="Lv G."/>
            <person name="Zhou Y."/>
            <person name="Sun X."/>
            <person name="Brodelius P.E."/>
            <person name="Rose J.K.C."/>
            <person name="Tang K."/>
        </authorList>
    </citation>
    <scope>NUCLEOTIDE SEQUENCE [LARGE SCALE GENOMIC DNA]</scope>
    <source>
        <strain evidence="14">cv. Huhao1</strain>
        <tissue evidence="13">Leaf</tissue>
    </source>
</reference>
<evidence type="ECO:0000256" key="3">
    <source>
        <dbReference type="ARBA" id="ARBA00022771"/>
    </source>
</evidence>
<dbReference type="Pfam" id="PF07496">
    <property type="entry name" value="zf-CW"/>
    <property type="match status" value="1"/>
</dbReference>
<evidence type="ECO:0000259" key="12">
    <source>
        <dbReference type="PROSITE" id="PS51050"/>
    </source>
</evidence>
<keyword evidence="4" id="KW-0862">Zinc</keyword>
<dbReference type="InterPro" id="IPR011124">
    <property type="entry name" value="Znf_CW"/>
</dbReference>
<comment type="subcellular location">
    <subcellularLocation>
        <location evidence="1">Nucleus</location>
    </subcellularLocation>
</comment>
<dbReference type="Proteomes" id="UP000245207">
    <property type="component" value="Unassembled WGS sequence"/>
</dbReference>
<keyword evidence="2" id="KW-0479">Metal-binding</keyword>
<evidence type="ECO:0000256" key="1">
    <source>
        <dbReference type="ARBA" id="ARBA00004123"/>
    </source>
</evidence>
<evidence type="ECO:0000313" key="14">
    <source>
        <dbReference type="Proteomes" id="UP000245207"/>
    </source>
</evidence>
<dbReference type="Gene3D" id="3.30.890.10">
    <property type="entry name" value="Methyl-cpg-binding Protein 2, Chain A"/>
    <property type="match status" value="1"/>
</dbReference>
<feature type="domain" description="MBD" evidence="11">
    <location>
        <begin position="309"/>
        <end position="379"/>
    </location>
</feature>
<gene>
    <name evidence="13" type="ORF">CTI12_AA082940</name>
</gene>
<dbReference type="SMART" id="SM00391">
    <property type="entry name" value="MBD"/>
    <property type="match status" value="1"/>
</dbReference>
<dbReference type="Pfam" id="PF01429">
    <property type="entry name" value="MBD"/>
    <property type="match status" value="1"/>
</dbReference>
<dbReference type="GO" id="GO:0008270">
    <property type="term" value="F:zinc ion binding"/>
    <property type="evidence" value="ECO:0007669"/>
    <property type="project" value="UniProtKB-KW"/>
</dbReference>
<dbReference type="PANTHER" id="PTHR33697:SF2">
    <property type="entry name" value="T17B22.17 PROTEIN"/>
    <property type="match status" value="1"/>
</dbReference>
<organism evidence="13 14">
    <name type="scientific">Artemisia annua</name>
    <name type="common">Sweet wormwood</name>
    <dbReference type="NCBI Taxonomy" id="35608"/>
    <lineage>
        <taxon>Eukaryota</taxon>
        <taxon>Viridiplantae</taxon>
        <taxon>Streptophyta</taxon>
        <taxon>Embryophyta</taxon>
        <taxon>Tracheophyta</taxon>
        <taxon>Spermatophyta</taxon>
        <taxon>Magnoliopsida</taxon>
        <taxon>eudicotyledons</taxon>
        <taxon>Gunneridae</taxon>
        <taxon>Pentapetalae</taxon>
        <taxon>asterids</taxon>
        <taxon>campanulids</taxon>
        <taxon>Asterales</taxon>
        <taxon>Asteraceae</taxon>
        <taxon>Asteroideae</taxon>
        <taxon>Anthemideae</taxon>
        <taxon>Artemisiinae</taxon>
        <taxon>Artemisia</taxon>
    </lineage>
</organism>
<dbReference type="SUPFAM" id="SSF54171">
    <property type="entry name" value="DNA-binding domain"/>
    <property type="match status" value="1"/>
</dbReference>
<dbReference type="InterPro" id="IPR001739">
    <property type="entry name" value="Methyl_CpG_DNA-bd"/>
</dbReference>
<dbReference type="InterPro" id="IPR000313">
    <property type="entry name" value="PWWP_dom"/>
</dbReference>
<feature type="domain" description="CW-type" evidence="12">
    <location>
        <begin position="248"/>
        <end position="302"/>
    </location>
</feature>
<keyword evidence="6 13" id="KW-0238">DNA-binding</keyword>
<feature type="domain" description="PWWP" evidence="10">
    <location>
        <begin position="9"/>
        <end position="59"/>
    </location>
</feature>
<dbReference type="Pfam" id="PF00855">
    <property type="entry name" value="PWWP"/>
    <property type="match status" value="1"/>
</dbReference>
<dbReference type="PROSITE" id="PS50812">
    <property type="entry name" value="PWWP"/>
    <property type="match status" value="1"/>
</dbReference>
<evidence type="ECO:0000256" key="5">
    <source>
        <dbReference type="ARBA" id="ARBA00023015"/>
    </source>
</evidence>
<feature type="compositionally biased region" description="Low complexity" evidence="9">
    <location>
        <begin position="116"/>
        <end position="134"/>
    </location>
</feature>
<dbReference type="STRING" id="35608.A0A2U1Q1W2"/>
<keyword evidence="8" id="KW-0539">Nucleus</keyword>
<dbReference type="GO" id="GO:0005634">
    <property type="term" value="C:nucleus"/>
    <property type="evidence" value="ECO:0007669"/>
    <property type="project" value="UniProtKB-SubCell"/>
</dbReference>
<keyword evidence="14" id="KW-1185">Reference proteome</keyword>
<dbReference type="EMBL" id="PKPP01000498">
    <property type="protein sequence ID" value="PWA92011.1"/>
    <property type="molecule type" value="Genomic_DNA"/>
</dbReference>
<dbReference type="PROSITE" id="PS50982">
    <property type="entry name" value="MBD"/>
    <property type="match status" value="1"/>
</dbReference>
<dbReference type="PANTHER" id="PTHR33697">
    <property type="entry name" value="T17B22.17 PROTEIN-RELATED"/>
    <property type="match status" value="1"/>
</dbReference>
<dbReference type="PROSITE" id="PS51050">
    <property type="entry name" value="ZF_CW"/>
    <property type="match status" value="1"/>
</dbReference>
<evidence type="ECO:0000256" key="9">
    <source>
        <dbReference type="SAM" id="MobiDB-lite"/>
    </source>
</evidence>
<dbReference type="InterPro" id="IPR016177">
    <property type="entry name" value="DNA-bd_dom_sf"/>
</dbReference>